<name>A0A1T3CGU8_9HYPO</name>
<dbReference type="Gene3D" id="3.40.50.1820">
    <property type="entry name" value="alpha/beta hydrolase"/>
    <property type="match status" value="1"/>
</dbReference>
<dbReference type="InterPro" id="IPR010497">
    <property type="entry name" value="Epoxide_hydro_N"/>
</dbReference>
<proteinExistence type="predicted"/>
<evidence type="ECO:0000313" key="4">
    <source>
        <dbReference type="Proteomes" id="UP000191004"/>
    </source>
</evidence>
<sequence>MKHHSTIAAALLGTCHNVVALEWSATYGRQPAPFKLSVNPEIIALAHQKAYLTRFPVDVEQPDWSDGPPVHNATSVRDYWVNEYDWPEVQREINSQ</sequence>
<protein>
    <recommendedName>
        <fullName evidence="2">Epoxide hydrolase N-terminal domain-containing protein</fullName>
    </recommendedName>
</protein>
<dbReference type="SUPFAM" id="SSF53474">
    <property type="entry name" value="alpha/beta-Hydrolases"/>
    <property type="match status" value="1"/>
</dbReference>
<dbReference type="AlphaFoldDB" id="A0A1T3CGU8"/>
<dbReference type="InterPro" id="IPR029058">
    <property type="entry name" value="AB_hydrolase_fold"/>
</dbReference>
<evidence type="ECO:0000313" key="3">
    <source>
        <dbReference type="EMBL" id="OPB40329.1"/>
    </source>
</evidence>
<keyword evidence="1" id="KW-0732">Signal</keyword>
<comment type="caution">
    <text evidence="3">The sequence shown here is derived from an EMBL/GenBank/DDBJ whole genome shotgun (WGS) entry which is preliminary data.</text>
</comment>
<reference evidence="3 4" key="1">
    <citation type="submission" date="2016-04" db="EMBL/GenBank/DDBJ databases">
        <title>Multiple horizontal gene transfer events from other fungi enriched the ability of the initially mycotrophic fungus Trichoderma (Ascomycota) to feed on dead plant biomass.</title>
        <authorList>
            <person name="Atanasova L."/>
            <person name="Chenthamara K."/>
            <person name="Zhang J."/>
            <person name="Grujic M."/>
            <person name="Henrissat B."/>
            <person name="Kuo A."/>
            <person name="Aertz A."/>
            <person name="Salamov A."/>
            <person name="Lipzen A."/>
            <person name="Labutti K."/>
            <person name="Barry K."/>
            <person name="Miao Y."/>
            <person name="Rahimi M.J."/>
            <person name="Shen Q."/>
            <person name="Grigoriev I.V."/>
            <person name="Kubicek C.P."/>
            <person name="Druzhinina I.S."/>
        </authorList>
    </citation>
    <scope>NUCLEOTIDE SEQUENCE [LARGE SCALE GENOMIC DNA]</scope>
    <source>
        <strain evidence="3 4">NJAU 4742</strain>
    </source>
</reference>
<evidence type="ECO:0000259" key="2">
    <source>
        <dbReference type="Pfam" id="PF06441"/>
    </source>
</evidence>
<organism evidence="3 4">
    <name type="scientific">Trichoderma guizhouense</name>
    <dbReference type="NCBI Taxonomy" id="1491466"/>
    <lineage>
        <taxon>Eukaryota</taxon>
        <taxon>Fungi</taxon>
        <taxon>Dikarya</taxon>
        <taxon>Ascomycota</taxon>
        <taxon>Pezizomycotina</taxon>
        <taxon>Sordariomycetes</taxon>
        <taxon>Hypocreomycetidae</taxon>
        <taxon>Hypocreales</taxon>
        <taxon>Hypocreaceae</taxon>
        <taxon>Trichoderma</taxon>
    </lineage>
</organism>
<dbReference type="Proteomes" id="UP000191004">
    <property type="component" value="Unassembled WGS sequence"/>
</dbReference>
<feature type="chain" id="PRO_5012188174" description="Epoxide hydrolase N-terminal domain-containing protein" evidence="1">
    <location>
        <begin position="21"/>
        <end position="96"/>
    </location>
</feature>
<feature type="domain" description="Epoxide hydrolase N-terminal" evidence="2">
    <location>
        <begin position="32"/>
        <end position="95"/>
    </location>
</feature>
<keyword evidence="4" id="KW-1185">Reference proteome</keyword>
<accession>A0A1T3CGU8</accession>
<dbReference type="EMBL" id="LVVK01000017">
    <property type="protein sequence ID" value="OPB40329.1"/>
    <property type="molecule type" value="Genomic_DNA"/>
</dbReference>
<dbReference type="Pfam" id="PF06441">
    <property type="entry name" value="EHN"/>
    <property type="match status" value="1"/>
</dbReference>
<gene>
    <name evidence="3" type="ORF">A0O28_0004080</name>
</gene>
<evidence type="ECO:0000256" key="1">
    <source>
        <dbReference type="SAM" id="SignalP"/>
    </source>
</evidence>
<feature type="signal peptide" evidence="1">
    <location>
        <begin position="1"/>
        <end position="20"/>
    </location>
</feature>